<dbReference type="Proteomes" id="UP000315112">
    <property type="component" value="Unassembled WGS sequence"/>
</dbReference>
<dbReference type="InterPro" id="IPR045214">
    <property type="entry name" value="Surf1/Surf4"/>
</dbReference>
<evidence type="ECO:0000313" key="10">
    <source>
        <dbReference type="Proteomes" id="UP000437862"/>
    </source>
</evidence>
<sequence>MNDAPFGAKATPHGNEAARFNGARIALAAAAAFFFCVFVSLGTWQVKRLQWKEDLIARVEARVHAEPVAAPRAAEWPQVTAASHEYRRVRVSGTLLYGLTTRVQTTTALGIGFWLMTPMCTEDGIVLVNRGFVAQQAGDYERGTAPKATAPVCPAAGPRVEVTGLLRLAEPKGRILRDNDPARDRWYTRDIAAIAQARGLGPVAPYFVDAEKGQEHAQAGEQVTAGLTVIAFPNNHLAYAGTWFALAAMVAGGYYLVLRYERTRKARGMDDRED</sequence>
<proteinExistence type="inferred from homology"/>
<keyword evidence="6" id="KW-1003">Cell membrane</keyword>
<keyword evidence="4 6" id="KW-1133">Transmembrane helix</keyword>
<dbReference type="EMBL" id="CP046904">
    <property type="protein sequence ID" value="QGZ37941.1"/>
    <property type="molecule type" value="Genomic_DNA"/>
</dbReference>
<dbReference type="Pfam" id="PF02104">
    <property type="entry name" value="SURF1"/>
    <property type="match status" value="1"/>
</dbReference>
<dbReference type="GO" id="GO:0005886">
    <property type="term" value="C:plasma membrane"/>
    <property type="evidence" value="ECO:0007669"/>
    <property type="project" value="UniProtKB-SubCell"/>
</dbReference>
<evidence type="ECO:0000256" key="4">
    <source>
        <dbReference type="ARBA" id="ARBA00022989"/>
    </source>
</evidence>
<evidence type="ECO:0000256" key="5">
    <source>
        <dbReference type="ARBA" id="ARBA00023136"/>
    </source>
</evidence>
<reference evidence="7 10" key="3">
    <citation type="submission" date="2019-12" db="EMBL/GenBank/DDBJ databases">
        <title>Draft Genome Sequences of Six Type Strains of the Genus Massilia.</title>
        <authorList>
            <person name="Miess H."/>
            <person name="Frediansyah A."/>
            <person name="Goeker M."/>
            <person name="Gross H."/>
        </authorList>
    </citation>
    <scope>NUCLEOTIDE SEQUENCE [LARGE SCALE GENOMIC DNA]</scope>
    <source>
        <strain evidence="7 10">DSM 26639</strain>
    </source>
</reference>
<dbReference type="EMBL" id="VLKW01000005">
    <property type="protein sequence ID" value="TWI46780.1"/>
    <property type="molecule type" value="Genomic_DNA"/>
</dbReference>
<feature type="transmembrane region" description="Helical" evidence="6">
    <location>
        <begin position="25"/>
        <end position="44"/>
    </location>
</feature>
<dbReference type="PANTHER" id="PTHR23427">
    <property type="entry name" value="SURFEIT LOCUS PROTEIN"/>
    <property type="match status" value="1"/>
</dbReference>
<accession>A0A562PRJ2</accession>
<dbReference type="CDD" id="cd06662">
    <property type="entry name" value="SURF1"/>
    <property type="match status" value="1"/>
</dbReference>
<reference evidence="8" key="2">
    <citation type="submission" date="2019-07" db="EMBL/GenBank/DDBJ databases">
        <authorList>
            <person name="Whitman W."/>
            <person name="Huntemann M."/>
            <person name="Clum A."/>
            <person name="Pillay M."/>
            <person name="Palaniappan K."/>
            <person name="Varghese N."/>
            <person name="Mikhailova N."/>
            <person name="Stamatis D."/>
            <person name="Reddy T."/>
            <person name="Daum C."/>
            <person name="Shapiro N."/>
            <person name="Ivanova N."/>
            <person name="Kyrpides N."/>
            <person name="Woyke T."/>
        </authorList>
    </citation>
    <scope>NUCLEOTIDE SEQUENCE</scope>
    <source>
        <strain evidence="8">CGMCC 1.10685</strain>
    </source>
</reference>
<evidence type="ECO:0000256" key="1">
    <source>
        <dbReference type="ARBA" id="ARBA00004370"/>
    </source>
</evidence>
<feature type="transmembrane region" description="Helical" evidence="6">
    <location>
        <begin position="237"/>
        <end position="257"/>
    </location>
</feature>
<evidence type="ECO:0000256" key="2">
    <source>
        <dbReference type="ARBA" id="ARBA00007165"/>
    </source>
</evidence>
<dbReference type="Proteomes" id="UP000437862">
    <property type="component" value="Chromosome"/>
</dbReference>
<keyword evidence="5 6" id="KW-0472">Membrane</keyword>
<gene>
    <name evidence="7" type="ORF">GO485_02000</name>
    <name evidence="8" type="ORF">IP92_03143</name>
</gene>
<comment type="similarity">
    <text evidence="2 6">Belongs to the SURF1 family.</text>
</comment>
<evidence type="ECO:0000256" key="3">
    <source>
        <dbReference type="ARBA" id="ARBA00022692"/>
    </source>
</evidence>
<keyword evidence="3 6" id="KW-0812">Transmembrane</keyword>
<dbReference type="PROSITE" id="PS50895">
    <property type="entry name" value="SURF1"/>
    <property type="match status" value="1"/>
</dbReference>
<protein>
    <recommendedName>
        <fullName evidence="6">SURF1-like protein</fullName>
    </recommendedName>
</protein>
<evidence type="ECO:0000256" key="6">
    <source>
        <dbReference type="RuleBase" id="RU363076"/>
    </source>
</evidence>
<dbReference type="AlphaFoldDB" id="A0A562PRJ2"/>
<name>A0A562PRJ2_9BURK</name>
<organism evidence="8 9">
    <name type="scientific">Pseudoduganella flava</name>
    <dbReference type="NCBI Taxonomy" id="871742"/>
    <lineage>
        <taxon>Bacteria</taxon>
        <taxon>Pseudomonadati</taxon>
        <taxon>Pseudomonadota</taxon>
        <taxon>Betaproteobacteria</taxon>
        <taxon>Burkholderiales</taxon>
        <taxon>Oxalobacteraceae</taxon>
        <taxon>Telluria group</taxon>
        <taxon>Pseudoduganella</taxon>
    </lineage>
</organism>
<keyword evidence="10" id="KW-1185">Reference proteome</keyword>
<evidence type="ECO:0000313" key="7">
    <source>
        <dbReference type="EMBL" id="QGZ37941.1"/>
    </source>
</evidence>
<dbReference type="PANTHER" id="PTHR23427:SF2">
    <property type="entry name" value="SURFEIT LOCUS PROTEIN 1"/>
    <property type="match status" value="1"/>
</dbReference>
<evidence type="ECO:0000313" key="9">
    <source>
        <dbReference type="Proteomes" id="UP000315112"/>
    </source>
</evidence>
<dbReference type="RefSeq" id="WP_145876513.1">
    <property type="nucleotide sequence ID" value="NZ_CP046904.1"/>
</dbReference>
<dbReference type="InterPro" id="IPR002994">
    <property type="entry name" value="Surf1/Shy1"/>
</dbReference>
<reference evidence="8 9" key="1">
    <citation type="journal article" date="2015" name="Stand. Genomic Sci.">
        <title>Genomic Encyclopedia of Bacterial and Archaeal Type Strains, Phase III: the genomes of soil and plant-associated and newly described type strains.</title>
        <authorList>
            <person name="Whitman W.B."/>
            <person name="Woyke T."/>
            <person name="Klenk H.P."/>
            <person name="Zhou Y."/>
            <person name="Lilburn T.G."/>
            <person name="Beck B.J."/>
            <person name="De Vos P."/>
            <person name="Vandamme P."/>
            <person name="Eisen J.A."/>
            <person name="Garrity G."/>
            <person name="Hugenholtz P."/>
            <person name="Kyrpides N.C."/>
        </authorList>
    </citation>
    <scope>NUCLEOTIDE SEQUENCE [LARGE SCALE GENOMIC DNA]</scope>
    <source>
        <strain evidence="8 9">CGMCC 1.10685</strain>
    </source>
</reference>
<comment type="subcellular location">
    <subcellularLocation>
        <location evidence="6">Cell membrane</location>
        <topology evidence="6">Multi-pass membrane protein</topology>
    </subcellularLocation>
    <subcellularLocation>
        <location evidence="1">Membrane</location>
    </subcellularLocation>
</comment>
<evidence type="ECO:0000313" key="8">
    <source>
        <dbReference type="EMBL" id="TWI46780.1"/>
    </source>
</evidence>
<dbReference type="OrthoDB" id="9807214at2"/>